<dbReference type="InterPro" id="IPR028356">
    <property type="entry name" value="UDPglc_DH_euk"/>
</dbReference>
<comment type="pathway">
    <text evidence="1">Nucleotide-sugar biosynthesis; UDP-alpha-D-glucuronate biosynthesis; UDP-alpha-D-glucuronate from UDP-alpha-D-glucose: step 1/1.</text>
</comment>
<keyword evidence="5" id="KW-0560">Oxidoreductase</keyword>
<dbReference type="InterPro" id="IPR036220">
    <property type="entry name" value="UDP-Glc/GDP-Man_DH_C_sf"/>
</dbReference>
<comment type="catalytic activity">
    <reaction evidence="7">
        <text>UDP-alpha-D-glucose + 2 NAD(+) + H2O = UDP-alpha-D-glucuronate + 2 NADH + 3 H(+)</text>
        <dbReference type="Rhea" id="RHEA:23596"/>
        <dbReference type="ChEBI" id="CHEBI:15377"/>
        <dbReference type="ChEBI" id="CHEBI:15378"/>
        <dbReference type="ChEBI" id="CHEBI:57540"/>
        <dbReference type="ChEBI" id="CHEBI:57945"/>
        <dbReference type="ChEBI" id="CHEBI:58052"/>
        <dbReference type="ChEBI" id="CHEBI:58885"/>
        <dbReference type="EC" id="1.1.1.22"/>
    </reaction>
</comment>
<sequence>MLAAVGIPVLHAESQYGQVGSWMRDAHPSSDHMAEKRWVTDGFASPVLYEYENERQMMNKVQKIKYYVDYLASGTGNLIYNGSYYYHKHGTTSLVRFDCNETDRHPWLYNRAHNYVDFAVDENGLWVIYMNPDSGALMVSKIEEVIYIFIYLKCKYPYFYIPIVQSSSVIKIHNYNYQTNLVPQKNNSIHFKISDAYQLSKILGIISYIVYFSVNLNSLCISIMRLFQVTVVDMNFAKIDQWNSNDLPIYEPGLEEIVMNARGRNLHFSTDIATAIHEADLIFISVNTPTKTYGRGKGMAPDLKYVESVARTIAEHSGGPKIVVEKSTVPVKAAESIGCILREAQRNNSQLSFQVDILRIQSIFLNNNIVYICAFRYGLEAVAQLVRVYQNWVPRDKIITTNTWSSELSKLVANAFLAQRISSINAISAVCEATGADVREVAHAVGYDSRIGNKFLQASVGFGGSCFQKDVLSLVYLCESLNLKKVADYWMGVIEINNWQRRRFSDKIIAELFNTITDKKIAIFGFAFKKNTGDTRLFDIYIYIFFKNYLRIIIDSRSDF</sequence>
<dbReference type="InterPro" id="IPR008927">
    <property type="entry name" value="6-PGluconate_DH-like_C_sf"/>
</dbReference>
<dbReference type="GO" id="GO:0006065">
    <property type="term" value="P:UDP-glucuronate biosynthetic process"/>
    <property type="evidence" value="ECO:0007669"/>
    <property type="project" value="UniProtKB-UniPathway"/>
</dbReference>
<dbReference type="PIRSF" id="PIRSF000124">
    <property type="entry name" value="UDPglc_GDPman_dh"/>
    <property type="match status" value="1"/>
</dbReference>
<dbReference type="InterPro" id="IPR017476">
    <property type="entry name" value="UDP-Glc/GDP-Man"/>
</dbReference>
<feature type="binding site" evidence="9">
    <location>
        <begin position="455"/>
        <end position="459"/>
    </location>
    <ligand>
        <name>substrate</name>
    </ligand>
</feature>
<evidence type="ECO:0000256" key="7">
    <source>
        <dbReference type="ARBA" id="ARBA00047473"/>
    </source>
</evidence>
<dbReference type="GO" id="GO:0005634">
    <property type="term" value="C:nucleus"/>
    <property type="evidence" value="ECO:0007669"/>
    <property type="project" value="TreeGrafter"/>
</dbReference>
<dbReference type="Pfam" id="PF00984">
    <property type="entry name" value="UDPG_MGDP_dh"/>
    <property type="match status" value="1"/>
</dbReference>
<evidence type="ECO:0000256" key="6">
    <source>
        <dbReference type="ARBA" id="ARBA00023027"/>
    </source>
</evidence>
<reference evidence="14" key="1">
    <citation type="submission" date="2016-11" db="UniProtKB">
        <authorList>
            <consortium name="WormBaseParasite"/>
        </authorList>
    </citation>
    <scope>IDENTIFICATION</scope>
</reference>
<dbReference type="Pfam" id="PF03721">
    <property type="entry name" value="UDPG_MGDP_dh_N"/>
    <property type="match status" value="1"/>
</dbReference>
<evidence type="ECO:0000313" key="13">
    <source>
        <dbReference type="Proteomes" id="UP000095283"/>
    </source>
</evidence>
<evidence type="ECO:0000256" key="10">
    <source>
        <dbReference type="PIRSR" id="PIRSR500134-3"/>
    </source>
</evidence>
<dbReference type="PANTHER" id="PTHR11374:SF3">
    <property type="entry name" value="UDP-GLUCOSE 6-DEHYDROGENASE"/>
    <property type="match status" value="1"/>
</dbReference>
<feature type="active site" description="Nucleophile" evidence="8">
    <location>
        <position position="466"/>
    </location>
</feature>
<feature type="binding site" evidence="10">
    <location>
        <position position="469"/>
    </location>
    <ligand>
        <name>NAD(+)</name>
        <dbReference type="ChEBI" id="CHEBI:57540"/>
    </ligand>
</feature>
<dbReference type="Proteomes" id="UP000095283">
    <property type="component" value="Unplaced"/>
</dbReference>
<feature type="binding site" evidence="10">
    <location>
        <position position="288"/>
    </location>
    <ligand>
        <name>NAD(+)</name>
        <dbReference type="ChEBI" id="CHEBI:57540"/>
    </ligand>
</feature>
<dbReference type="Gene3D" id="3.40.50.720">
    <property type="entry name" value="NAD(P)-binding Rossmann-like Domain"/>
    <property type="match status" value="2"/>
</dbReference>
<evidence type="ECO:0000256" key="1">
    <source>
        <dbReference type="ARBA" id="ARBA00004701"/>
    </source>
</evidence>
<dbReference type="NCBIfam" id="TIGR03026">
    <property type="entry name" value="NDP-sugDHase"/>
    <property type="match status" value="1"/>
</dbReference>
<dbReference type="SMART" id="SM00284">
    <property type="entry name" value="OLF"/>
    <property type="match status" value="1"/>
</dbReference>
<organism evidence="13 14">
    <name type="scientific">Heterorhabditis bacteriophora</name>
    <name type="common">Entomopathogenic nematode worm</name>
    <dbReference type="NCBI Taxonomy" id="37862"/>
    <lineage>
        <taxon>Eukaryota</taxon>
        <taxon>Metazoa</taxon>
        <taxon>Ecdysozoa</taxon>
        <taxon>Nematoda</taxon>
        <taxon>Chromadorea</taxon>
        <taxon>Rhabditida</taxon>
        <taxon>Rhabditina</taxon>
        <taxon>Rhabditomorpha</taxon>
        <taxon>Strongyloidea</taxon>
        <taxon>Heterorhabditidae</taxon>
        <taxon>Heterorhabditis</taxon>
    </lineage>
</organism>
<evidence type="ECO:0000256" key="4">
    <source>
        <dbReference type="ARBA" id="ARBA00015132"/>
    </source>
</evidence>
<keyword evidence="13" id="KW-1185">Reference proteome</keyword>
<evidence type="ECO:0000313" key="14">
    <source>
        <dbReference type="WBParaSite" id="Hba_08754"/>
    </source>
</evidence>
<feature type="binding site" evidence="9">
    <location>
        <position position="463"/>
    </location>
    <ligand>
        <name>substrate</name>
    </ligand>
</feature>
<evidence type="ECO:0000256" key="3">
    <source>
        <dbReference type="ARBA" id="ARBA00012954"/>
    </source>
</evidence>
<evidence type="ECO:0000256" key="9">
    <source>
        <dbReference type="PIRSR" id="PIRSR500134-2"/>
    </source>
</evidence>
<dbReference type="SUPFAM" id="SSF52413">
    <property type="entry name" value="UDP-glucose/GDP-mannose dehydrogenase C-terminal domain"/>
    <property type="match status" value="1"/>
</dbReference>
<dbReference type="Pfam" id="PF02191">
    <property type="entry name" value="OLF"/>
    <property type="match status" value="1"/>
</dbReference>
<dbReference type="InterPro" id="IPR036291">
    <property type="entry name" value="NAD(P)-bd_dom_sf"/>
</dbReference>
<keyword evidence="6 10" id="KW-0520">NAD</keyword>
<feature type="binding site" evidence="9">
    <location>
        <position position="529"/>
    </location>
    <ligand>
        <name>substrate</name>
    </ligand>
</feature>
<dbReference type="AlphaFoldDB" id="A0A1I7WUF0"/>
<accession>A0A1I7WUF0</accession>
<dbReference type="GO" id="GO:0000271">
    <property type="term" value="P:polysaccharide biosynthetic process"/>
    <property type="evidence" value="ECO:0007669"/>
    <property type="project" value="InterPro"/>
</dbReference>
<evidence type="ECO:0000256" key="8">
    <source>
        <dbReference type="PIRSR" id="PIRSR500134-1"/>
    </source>
</evidence>
<dbReference type="SUPFAM" id="SSF51735">
    <property type="entry name" value="NAD(P)-binding Rossmann-fold domains"/>
    <property type="match status" value="1"/>
</dbReference>
<dbReference type="PIRSF" id="PIRSF500134">
    <property type="entry name" value="UDPglc_DH_bac"/>
    <property type="match status" value="1"/>
</dbReference>
<dbReference type="InterPro" id="IPR003112">
    <property type="entry name" value="Olfac-like_dom"/>
</dbReference>
<comment type="similarity">
    <text evidence="2">Belongs to the UDP-glucose/GDP-mannose dehydrogenase family.</text>
</comment>
<dbReference type="InterPro" id="IPR028357">
    <property type="entry name" value="UDPglc_DH_bac"/>
</dbReference>
<dbReference type="WBParaSite" id="Hba_08754">
    <property type="protein sequence ID" value="Hba_08754"/>
    <property type="gene ID" value="Hba_08754"/>
</dbReference>
<feature type="binding site" evidence="9">
    <location>
        <position position="410"/>
    </location>
    <ligand>
        <name>substrate</name>
    </ligand>
</feature>
<dbReference type="GO" id="GO:0006024">
    <property type="term" value="P:glycosaminoglycan biosynthetic process"/>
    <property type="evidence" value="ECO:0007669"/>
    <property type="project" value="TreeGrafter"/>
</dbReference>
<feature type="binding site" evidence="10">
    <location>
        <position position="238"/>
    </location>
    <ligand>
        <name>NAD(+)</name>
        <dbReference type="ChEBI" id="CHEBI:57540"/>
    </ligand>
</feature>
<dbReference type="GO" id="GO:0051287">
    <property type="term" value="F:NAD binding"/>
    <property type="evidence" value="ECO:0007669"/>
    <property type="project" value="InterPro"/>
</dbReference>
<dbReference type="EC" id="1.1.1.22" evidence="3"/>
<dbReference type="PROSITE" id="PS51132">
    <property type="entry name" value="OLF"/>
    <property type="match status" value="1"/>
</dbReference>
<feature type="binding site" evidence="10">
    <location>
        <position position="233"/>
    </location>
    <ligand>
        <name>NAD(+)</name>
        <dbReference type="ChEBI" id="CHEBI:57540"/>
    </ligand>
</feature>
<feature type="binding site" evidence="10">
    <location>
        <position position="328"/>
    </location>
    <ligand>
        <name>NAD(+)</name>
        <dbReference type="ChEBI" id="CHEBI:57540"/>
    </ligand>
</feature>
<dbReference type="SUPFAM" id="SSF48179">
    <property type="entry name" value="6-phosphogluconate dehydrogenase C-terminal domain-like"/>
    <property type="match status" value="1"/>
</dbReference>
<dbReference type="Gene3D" id="1.20.5.100">
    <property type="entry name" value="Cytochrome c1, transmembrane anchor, C-terminal"/>
    <property type="match status" value="1"/>
</dbReference>
<name>A0A1I7WUF0_HETBA</name>
<comment type="caution">
    <text evidence="11">Lacks conserved residue(s) required for the propagation of feature annotation.</text>
</comment>
<evidence type="ECO:0000256" key="11">
    <source>
        <dbReference type="PROSITE-ProRule" id="PRU00446"/>
    </source>
</evidence>
<dbReference type="FunFam" id="1.20.5.100:FF:000001">
    <property type="entry name" value="UDP-glucose 6-dehydrogenase"/>
    <property type="match status" value="1"/>
</dbReference>
<protein>
    <recommendedName>
        <fullName evidence="4">UDP-glucose 6-dehydrogenase</fullName>
        <ecNumber evidence="3">1.1.1.22</ecNumber>
    </recommendedName>
</protein>
<dbReference type="UniPathway" id="UPA00038">
    <property type="reaction ID" value="UER00491"/>
</dbReference>
<evidence type="ECO:0000256" key="2">
    <source>
        <dbReference type="ARBA" id="ARBA00006601"/>
    </source>
</evidence>
<dbReference type="InterPro" id="IPR001732">
    <property type="entry name" value="UDP-Glc/GDP-Man_DH_N"/>
</dbReference>
<dbReference type="GO" id="GO:0003979">
    <property type="term" value="F:UDP-glucose 6-dehydrogenase activity"/>
    <property type="evidence" value="ECO:0007669"/>
    <property type="project" value="UniProtKB-EC"/>
</dbReference>
<dbReference type="InterPro" id="IPR014026">
    <property type="entry name" value="UDP-Glc/GDP-Man_DH_dimer"/>
</dbReference>
<feature type="domain" description="Olfactomedin-like" evidence="12">
    <location>
        <begin position="1"/>
        <end position="256"/>
    </location>
</feature>
<proteinExistence type="inferred from homology"/>
<evidence type="ECO:0000259" key="12">
    <source>
        <dbReference type="PROSITE" id="PS51132"/>
    </source>
</evidence>
<dbReference type="PANTHER" id="PTHR11374">
    <property type="entry name" value="UDP-GLUCOSE DEHYDROGENASE/UDP-MANNAC DEHYDROGENASE"/>
    <property type="match status" value="1"/>
</dbReference>
<feature type="binding site" evidence="10">
    <location>
        <position position="536"/>
    </location>
    <ligand>
        <name>NAD(+)</name>
        <dbReference type="ChEBI" id="CHEBI:57540"/>
    </ligand>
</feature>
<evidence type="ECO:0000256" key="5">
    <source>
        <dbReference type="ARBA" id="ARBA00023002"/>
    </source>
</evidence>